<evidence type="ECO:0000256" key="3">
    <source>
        <dbReference type="ARBA" id="ARBA00013529"/>
    </source>
</evidence>
<keyword evidence="16" id="KW-1185">Reference proteome</keyword>
<keyword evidence="10 12" id="KW-0411">Iron-sulfur</keyword>
<keyword evidence="7" id="KW-0677">Repeat</keyword>
<dbReference type="GO" id="GO:0046872">
    <property type="term" value="F:metal ion binding"/>
    <property type="evidence" value="ECO:0007669"/>
    <property type="project" value="UniProtKB-UniRule"/>
</dbReference>
<feature type="domain" description="4Fe-4S ferredoxin-type" evidence="14">
    <location>
        <begin position="31"/>
        <end position="60"/>
    </location>
</feature>
<dbReference type="InterPro" id="IPR050294">
    <property type="entry name" value="RnfB_subfamily"/>
</dbReference>
<evidence type="ECO:0000256" key="8">
    <source>
        <dbReference type="ARBA" id="ARBA00022982"/>
    </source>
</evidence>
<dbReference type="InterPro" id="IPR000813">
    <property type="entry name" value="7Fe_ferredoxin"/>
</dbReference>
<comment type="cofactor">
    <cofactor evidence="12">
        <name>[3Fe-4S] cluster</name>
        <dbReference type="ChEBI" id="CHEBI:21137"/>
    </cofactor>
    <text evidence="12">Binds 1 [3Fe-4S] cluster.</text>
</comment>
<evidence type="ECO:0000256" key="11">
    <source>
        <dbReference type="ARBA" id="ARBA00023291"/>
    </source>
</evidence>
<sequence>MAYVIAEPCVDVMDRACVDECPVDCIYVGERSLYIHPDECVDCGACEPVCPVEAIYYEDDLPDRWRIYAEDNARFFSETLPGRDAPLDSPGGAVKLGDLGVDTPLVSGLPRPEIPSRQ</sequence>
<evidence type="ECO:0000256" key="5">
    <source>
        <dbReference type="ARBA" id="ARBA00022485"/>
    </source>
</evidence>
<dbReference type="AlphaFoldDB" id="A0A7W3VRA9"/>
<keyword evidence="6 12" id="KW-0479">Metal-binding</keyword>
<keyword evidence="5 12" id="KW-0004">4Fe-4S</keyword>
<dbReference type="NCBIfam" id="NF045480">
    <property type="entry name" value="FdxA_Actino"/>
    <property type="match status" value="1"/>
</dbReference>
<dbReference type="PROSITE" id="PS00198">
    <property type="entry name" value="4FE4S_FER_1"/>
    <property type="match status" value="1"/>
</dbReference>
<comment type="caution">
    <text evidence="15">The sequence shown here is derived from an EMBL/GenBank/DDBJ whole genome shotgun (WGS) entry which is preliminary data.</text>
</comment>
<dbReference type="InterPro" id="IPR017896">
    <property type="entry name" value="4Fe4S_Fe-S-bd"/>
</dbReference>
<comment type="cofactor">
    <cofactor evidence="1 12">
        <name>[4Fe-4S] cluster</name>
        <dbReference type="ChEBI" id="CHEBI:49883"/>
    </cofactor>
</comment>
<dbReference type="SUPFAM" id="SSF54862">
    <property type="entry name" value="4Fe-4S ferredoxins"/>
    <property type="match status" value="1"/>
</dbReference>
<evidence type="ECO:0000256" key="10">
    <source>
        <dbReference type="ARBA" id="ARBA00023014"/>
    </source>
</evidence>
<evidence type="ECO:0000256" key="12">
    <source>
        <dbReference type="RuleBase" id="RU365098"/>
    </source>
</evidence>
<comment type="function">
    <text evidence="2 12">Ferredoxins are iron-sulfur proteins that transfer electrons in a wide variety of metabolic reactions.</text>
</comment>
<keyword evidence="11 12" id="KW-0003">3Fe-4S</keyword>
<dbReference type="RefSeq" id="WP_182888905.1">
    <property type="nucleotide sequence ID" value="NZ_JACGZW010000001.1"/>
</dbReference>
<evidence type="ECO:0000256" key="13">
    <source>
        <dbReference type="SAM" id="MobiDB-lite"/>
    </source>
</evidence>
<dbReference type="PROSITE" id="PS51379">
    <property type="entry name" value="4FE4S_FER_2"/>
    <property type="match status" value="1"/>
</dbReference>
<dbReference type="PANTHER" id="PTHR42859:SF2">
    <property type="entry name" value="FERREDOXIN"/>
    <property type="match status" value="1"/>
</dbReference>
<evidence type="ECO:0000313" key="15">
    <source>
        <dbReference type="EMBL" id="MBB1151660.1"/>
    </source>
</evidence>
<evidence type="ECO:0000256" key="1">
    <source>
        <dbReference type="ARBA" id="ARBA00001966"/>
    </source>
</evidence>
<reference evidence="15 16" key="1">
    <citation type="submission" date="2020-08" db="EMBL/GenBank/DDBJ databases">
        <title>Amycolatopsis sp. nov. DR6-1 isolated from Dendrobium heterocarpum.</title>
        <authorList>
            <person name="Tedsree N."/>
            <person name="Kuncharoen N."/>
            <person name="Likhitwitayawuid K."/>
            <person name="Tanasupawat S."/>
        </authorList>
    </citation>
    <scope>NUCLEOTIDE SEQUENCE [LARGE SCALE GENOMIC DNA]</scope>
    <source>
        <strain evidence="15 16">DR6-1</strain>
    </source>
</reference>
<dbReference type="PRINTS" id="PR00354">
    <property type="entry name" value="7FE8SFRDOXIN"/>
</dbReference>
<proteinExistence type="predicted"/>
<dbReference type="Gene3D" id="3.30.70.20">
    <property type="match status" value="1"/>
</dbReference>
<evidence type="ECO:0000256" key="4">
    <source>
        <dbReference type="ARBA" id="ARBA00022448"/>
    </source>
</evidence>
<dbReference type="InterPro" id="IPR017900">
    <property type="entry name" value="4Fe4S_Fe_S_CS"/>
</dbReference>
<dbReference type="Proteomes" id="UP000526734">
    <property type="component" value="Unassembled WGS sequence"/>
</dbReference>
<dbReference type="GO" id="GO:0051538">
    <property type="term" value="F:3 iron, 4 sulfur cluster binding"/>
    <property type="evidence" value="ECO:0007669"/>
    <property type="project" value="UniProtKB-UniRule"/>
</dbReference>
<dbReference type="Pfam" id="PF00037">
    <property type="entry name" value="Fer4"/>
    <property type="match status" value="1"/>
</dbReference>
<dbReference type="PANTHER" id="PTHR42859">
    <property type="entry name" value="OXIDOREDUCTASE"/>
    <property type="match status" value="1"/>
</dbReference>
<keyword evidence="4 12" id="KW-0813">Transport</keyword>
<accession>A0A7W3VRA9</accession>
<evidence type="ECO:0000256" key="7">
    <source>
        <dbReference type="ARBA" id="ARBA00022737"/>
    </source>
</evidence>
<dbReference type="GO" id="GO:0051539">
    <property type="term" value="F:4 iron, 4 sulfur cluster binding"/>
    <property type="evidence" value="ECO:0007669"/>
    <property type="project" value="UniProtKB-UniRule"/>
</dbReference>
<keyword evidence="9 12" id="KW-0408">Iron</keyword>
<evidence type="ECO:0000256" key="2">
    <source>
        <dbReference type="ARBA" id="ARBA00003532"/>
    </source>
</evidence>
<name>A0A7W3VRA9_9PSEU</name>
<evidence type="ECO:0000313" key="16">
    <source>
        <dbReference type="Proteomes" id="UP000526734"/>
    </source>
</evidence>
<gene>
    <name evidence="15" type="ORF">H4281_00795</name>
</gene>
<dbReference type="EMBL" id="JACGZW010000001">
    <property type="protein sequence ID" value="MBB1151660.1"/>
    <property type="molecule type" value="Genomic_DNA"/>
</dbReference>
<evidence type="ECO:0000259" key="14">
    <source>
        <dbReference type="PROSITE" id="PS51379"/>
    </source>
</evidence>
<evidence type="ECO:0000256" key="9">
    <source>
        <dbReference type="ARBA" id="ARBA00023004"/>
    </source>
</evidence>
<dbReference type="InterPro" id="IPR054830">
    <property type="entry name" value="FdxA_Actino"/>
</dbReference>
<protein>
    <recommendedName>
        <fullName evidence="3 12">Ferredoxin</fullName>
    </recommendedName>
</protein>
<keyword evidence="8 12" id="KW-0249">Electron transport</keyword>
<organism evidence="15 16">
    <name type="scientific">Amycolatopsis dendrobii</name>
    <dbReference type="NCBI Taxonomy" id="2760662"/>
    <lineage>
        <taxon>Bacteria</taxon>
        <taxon>Bacillati</taxon>
        <taxon>Actinomycetota</taxon>
        <taxon>Actinomycetes</taxon>
        <taxon>Pseudonocardiales</taxon>
        <taxon>Pseudonocardiaceae</taxon>
        <taxon>Amycolatopsis</taxon>
    </lineage>
</organism>
<feature type="region of interest" description="Disordered" evidence="13">
    <location>
        <begin position="80"/>
        <end position="118"/>
    </location>
</feature>
<evidence type="ECO:0000256" key="6">
    <source>
        <dbReference type="ARBA" id="ARBA00022723"/>
    </source>
</evidence>
<dbReference type="GO" id="GO:0009055">
    <property type="term" value="F:electron transfer activity"/>
    <property type="evidence" value="ECO:0007669"/>
    <property type="project" value="UniProtKB-UniRule"/>
</dbReference>